<name>A0A151NZ87_ALLMI</name>
<accession>A0A151NZ87</accession>
<dbReference type="EMBL" id="AKHW03001485">
    <property type="protein sequence ID" value="KYO42206.1"/>
    <property type="molecule type" value="Genomic_DNA"/>
</dbReference>
<organism evidence="1 2">
    <name type="scientific">Alligator mississippiensis</name>
    <name type="common">American alligator</name>
    <dbReference type="NCBI Taxonomy" id="8496"/>
    <lineage>
        <taxon>Eukaryota</taxon>
        <taxon>Metazoa</taxon>
        <taxon>Chordata</taxon>
        <taxon>Craniata</taxon>
        <taxon>Vertebrata</taxon>
        <taxon>Euteleostomi</taxon>
        <taxon>Archelosauria</taxon>
        <taxon>Archosauria</taxon>
        <taxon>Crocodylia</taxon>
        <taxon>Alligatoridae</taxon>
        <taxon>Alligatorinae</taxon>
        <taxon>Alligator</taxon>
    </lineage>
</organism>
<gene>
    <name evidence="1" type="ORF">Y1Q_0002826</name>
</gene>
<evidence type="ECO:0000313" key="2">
    <source>
        <dbReference type="Proteomes" id="UP000050525"/>
    </source>
</evidence>
<reference evidence="1 2" key="1">
    <citation type="journal article" date="2012" name="Genome Biol.">
        <title>Sequencing three crocodilian genomes to illuminate the evolution of archosaurs and amniotes.</title>
        <authorList>
            <person name="St John J.A."/>
            <person name="Braun E.L."/>
            <person name="Isberg S.R."/>
            <person name="Miles L.G."/>
            <person name="Chong A.Y."/>
            <person name="Gongora J."/>
            <person name="Dalzell P."/>
            <person name="Moran C."/>
            <person name="Bed'hom B."/>
            <person name="Abzhanov A."/>
            <person name="Burgess S.C."/>
            <person name="Cooksey A.M."/>
            <person name="Castoe T.A."/>
            <person name="Crawford N.G."/>
            <person name="Densmore L.D."/>
            <person name="Drew J.C."/>
            <person name="Edwards S.V."/>
            <person name="Faircloth B.C."/>
            <person name="Fujita M.K."/>
            <person name="Greenwold M.J."/>
            <person name="Hoffmann F.G."/>
            <person name="Howard J.M."/>
            <person name="Iguchi T."/>
            <person name="Janes D.E."/>
            <person name="Khan S.Y."/>
            <person name="Kohno S."/>
            <person name="de Koning A.J."/>
            <person name="Lance S.L."/>
            <person name="McCarthy F.M."/>
            <person name="McCormack J.E."/>
            <person name="Merchant M.E."/>
            <person name="Peterson D.G."/>
            <person name="Pollock D.D."/>
            <person name="Pourmand N."/>
            <person name="Raney B.J."/>
            <person name="Roessler K.A."/>
            <person name="Sanford J.R."/>
            <person name="Sawyer R.H."/>
            <person name="Schmidt C.J."/>
            <person name="Triplett E.W."/>
            <person name="Tuberville T.D."/>
            <person name="Venegas-Anaya M."/>
            <person name="Howard J.T."/>
            <person name="Jarvis E.D."/>
            <person name="Guillette L.J.Jr."/>
            <person name="Glenn T.C."/>
            <person name="Green R.E."/>
            <person name="Ray D.A."/>
        </authorList>
    </citation>
    <scope>NUCLEOTIDE SEQUENCE [LARGE SCALE GENOMIC DNA]</scope>
    <source>
        <strain evidence="1">KSC_2009_1</strain>
    </source>
</reference>
<keyword evidence="2" id="KW-1185">Reference proteome</keyword>
<comment type="caution">
    <text evidence="1">The sequence shown here is derived from an EMBL/GenBank/DDBJ whole genome shotgun (WGS) entry which is preliminary data.</text>
</comment>
<sequence length="71" mass="7734">MGGWGSKGQDACVGTYKIKGAAIKGMKQTVVEGMWIPCFKRLLGSSFFPLPRSALRFNDQAQCCTSHSFTT</sequence>
<protein>
    <submittedName>
        <fullName evidence="1">Uncharacterized protein</fullName>
    </submittedName>
</protein>
<proteinExistence type="predicted"/>
<evidence type="ECO:0000313" key="1">
    <source>
        <dbReference type="EMBL" id="KYO42206.1"/>
    </source>
</evidence>
<dbReference type="Proteomes" id="UP000050525">
    <property type="component" value="Unassembled WGS sequence"/>
</dbReference>
<dbReference type="AlphaFoldDB" id="A0A151NZ87"/>